<evidence type="ECO:0000256" key="1">
    <source>
        <dbReference type="SAM" id="MobiDB-lite"/>
    </source>
</evidence>
<proteinExistence type="predicted"/>
<dbReference type="GeneID" id="66071121"/>
<gene>
    <name evidence="2" type="ORF">E1B28_002045</name>
</gene>
<accession>A0A9P8AG34</accession>
<dbReference type="RefSeq" id="XP_043016742.1">
    <property type="nucleotide sequence ID" value="XM_043148028.1"/>
</dbReference>
<evidence type="ECO:0000313" key="2">
    <source>
        <dbReference type="EMBL" id="KAG7100272.1"/>
    </source>
</evidence>
<evidence type="ECO:0000313" key="3">
    <source>
        <dbReference type="Proteomes" id="UP001049176"/>
    </source>
</evidence>
<dbReference type="KEGG" id="more:E1B28_002045"/>
<dbReference type="AlphaFoldDB" id="A0A9P8AG34"/>
<feature type="region of interest" description="Disordered" evidence="1">
    <location>
        <begin position="157"/>
        <end position="194"/>
    </location>
</feature>
<feature type="compositionally biased region" description="Basic and acidic residues" evidence="1">
    <location>
        <begin position="178"/>
        <end position="188"/>
    </location>
</feature>
<dbReference type="EMBL" id="CM032181">
    <property type="protein sequence ID" value="KAG7100272.1"/>
    <property type="molecule type" value="Genomic_DNA"/>
</dbReference>
<organism evidence="2 3">
    <name type="scientific">Marasmius oreades</name>
    <name type="common">fairy-ring Marasmius</name>
    <dbReference type="NCBI Taxonomy" id="181124"/>
    <lineage>
        <taxon>Eukaryota</taxon>
        <taxon>Fungi</taxon>
        <taxon>Dikarya</taxon>
        <taxon>Basidiomycota</taxon>
        <taxon>Agaricomycotina</taxon>
        <taxon>Agaricomycetes</taxon>
        <taxon>Agaricomycetidae</taxon>
        <taxon>Agaricales</taxon>
        <taxon>Marasmiineae</taxon>
        <taxon>Marasmiaceae</taxon>
        <taxon>Marasmius</taxon>
    </lineage>
</organism>
<dbReference type="OrthoDB" id="432970at2759"/>
<dbReference type="Proteomes" id="UP001049176">
    <property type="component" value="Chromosome 1"/>
</dbReference>
<comment type="caution">
    <text evidence="2">The sequence shown here is derived from an EMBL/GenBank/DDBJ whole genome shotgun (WGS) entry which is preliminary data.</text>
</comment>
<name>A0A9P8AG34_9AGAR</name>
<reference evidence="2" key="1">
    <citation type="journal article" date="2021" name="Genome Biol. Evol.">
        <title>The assembled and annotated genome of the fairy-ring fungus Marasmius oreades.</title>
        <authorList>
            <person name="Hiltunen M."/>
            <person name="Ament-Velasquez S.L."/>
            <person name="Johannesson H."/>
        </authorList>
    </citation>
    <scope>NUCLEOTIDE SEQUENCE</scope>
    <source>
        <strain evidence="2">03SP1</strain>
    </source>
</reference>
<protein>
    <submittedName>
        <fullName evidence="2">Uncharacterized protein</fullName>
    </submittedName>
</protein>
<sequence length="194" mass="20673">MYLRLAAGANPKVLVKLLERIRNQNTSVKAYEVSTAPNLHTTISGSPKTSGWKTTCGVWINEDFDAKKSVMMECGSDLCNKEEFTPAQFIVAGRSRTVPANVKNTIGGDTSLIEHTQAMKTVHRAIAAGKPAPADVDVPFFLDDFITAGVYTQEVPKATKKRKKKAGGGGDDGTIGGAREDEVGKGSGDEGMIT</sequence>
<feature type="compositionally biased region" description="Gly residues" evidence="1">
    <location>
        <begin position="167"/>
        <end position="176"/>
    </location>
</feature>
<keyword evidence="3" id="KW-1185">Reference proteome</keyword>